<evidence type="ECO:0000256" key="4">
    <source>
        <dbReference type="ARBA" id="ARBA00023163"/>
    </source>
</evidence>
<keyword evidence="3" id="KW-0731">Sigma factor</keyword>
<keyword evidence="2" id="KW-0805">Transcription regulation</keyword>
<dbReference type="Proteomes" id="UP000019146">
    <property type="component" value="Chromosome 2"/>
</dbReference>
<keyword evidence="4" id="KW-0804">Transcription</keyword>
<evidence type="ECO:0000256" key="1">
    <source>
        <dbReference type="ARBA" id="ARBA00010641"/>
    </source>
</evidence>
<dbReference type="Gene3D" id="1.10.1740.10">
    <property type="match status" value="1"/>
</dbReference>
<dbReference type="PANTHER" id="PTHR43133">
    <property type="entry name" value="RNA POLYMERASE ECF-TYPE SIGMA FACTO"/>
    <property type="match status" value="1"/>
</dbReference>
<dbReference type="FunFam" id="1.10.1740.10:FF:000009">
    <property type="entry name" value="RNA polymerase sigma factor"/>
    <property type="match status" value="1"/>
</dbReference>
<evidence type="ECO:0000256" key="3">
    <source>
        <dbReference type="ARBA" id="ARBA00023082"/>
    </source>
</evidence>
<dbReference type="InterPro" id="IPR013324">
    <property type="entry name" value="RNA_pol_sigma_r3/r4-like"/>
</dbReference>
<dbReference type="GO" id="GO:0016987">
    <property type="term" value="F:sigma factor activity"/>
    <property type="evidence" value="ECO:0007669"/>
    <property type="project" value="UniProtKB-KW"/>
</dbReference>
<comment type="similarity">
    <text evidence="1">Belongs to the sigma-70 factor family. ECF subfamily.</text>
</comment>
<reference evidence="7 8" key="1">
    <citation type="journal article" date="2014" name="Genome Announc.">
        <title>Draft Genome Sequence of the Haloacid-Degrading Burkholderia caribensis Strain MBA4.</title>
        <authorList>
            <person name="Pan Y."/>
            <person name="Kong K.F."/>
            <person name="Tsang J.S."/>
        </authorList>
    </citation>
    <scope>NUCLEOTIDE SEQUENCE [LARGE SCALE GENOMIC DNA]</scope>
    <source>
        <strain evidence="7 8">MBA4</strain>
    </source>
</reference>
<dbReference type="InterPro" id="IPR039425">
    <property type="entry name" value="RNA_pol_sigma-70-like"/>
</dbReference>
<dbReference type="Pfam" id="PF08281">
    <property type="entry name" value="Sigma70_r4_2"/>
    <property type="match status" value="1"/>
</dbReference>
<feature type="domain" description="RNA polymerase sigma factor 70 region 4 type 2" evidence="6">
    <location>
        <begin position="112"/>
        <end position="159"/>
    </location>
</feature>
<protein>
    <submittedName>
        <fullName evidence="7">Sigma factor, ECF subfamily</fullName>
    </submittedName>
</protein>
<evidence type="ECO:0000259" key="6">
    <source>
        <dbReference type="Pfam" id="PF08281"/>
    </source>
</evidence>
<dbReference type="GO" id="GO:0003677">
    <property type="term" value="F:DNA binding"/>
    <property type="evidence" value="ECO:0007669"/>
    <property type="project" value="InterPro"/>
</dbReference>
<dbReference type="SUPFAM" id="SSF88659">
    <property type="entry name" value="Sigma3 and sigma4 domains of RNA polymerase sigma factors"/>
    <property type="match status" value="1"/>
</dbReference>
<dbReference type="InterPro" id="IPR013249">
    <property type="entry name" value="RNA_pol_sigma70_r4_t2"/>
</dbReference>
<organism evidence="7 8">
    <name type="scientific">Paraburkholderia caribensis MBA4</name>
    <dbReference type="NCBI Taxonomy" id="1323664"/>
    <lineage>
        <taxon>Bacteria</taxon>
        <taxon>Pseudomonadati</taxon>
        <taxon>Pseudomonadota</taxon>
        <taxon>Betaproteobacteria</taxon>
        <taxon>Burkholderiales</taxon>
        <taxon>Burkholderiaceae</taxon>
        <taxon>Paraburkholderia</taxon>
    </lineage>
</organism>
<dbReference type="KEGG" id="bcai:K788_0001067"/>
<dbReference type="InterPro" id="IPR013325">
    <property type="entry name" value="RNA_pol_sigma_r2"/>
</dbReference>
<accession>A0A0P0RGH3</accession>
<dbReference type="PANTHER" id="PTHR43133:SF63">
    <property type="entry name" value="RNA POLYMERASE SIGMA FACTOR FECI-RELATED"/>
    <property type="match status" value="1"/>
</dbReference>
<dbReference type="Pfam" id="PF04542">
    <property type="entry name" value="Sigma70_r2"/>
    <property type="match status" value="1"/>
</dbReference>
<feature type="domain" description="RNA polymerase sigma-70 region 2" evidence="5">
    <location>
        <begin position="15"/>
        <end position="80"/>
    </location>
</feature>
<dbReference type="EMBL" id="CP012747">
    <property type="protein sequence ID" value="ALL67812.1"/>
    <property type="molecule type" value="Genomic_DNA"/>
</dbReference>
<dbReference type="Gene3D" id="1.10.10.10">
    <property type="entry name" value="Winged helix-like DNA-binding domain superfamily/Winged helix DNA-binding domain"/>
    <property type="match status" value="1"/>
</dbReference>
<evidence type="ECO:0000313" key="7">
    <source>
        <dbReference type="EMBL" id="ALL67812.1"/>
    </source>
</evidence>
<dbReference type="SUPFAM" id="SSF88946">
    <property type="entry name" value="Sigma2 domain of RNA polymerase sigma factors"/>
    <property type="match status" value="1"/>
</dbReference>
<dbReference type="GO" id="GO:0006352">
    <property type="term" value="P:DNA-templated transcription initiation"/>
    <property type="evidence" value="ECO:0007669"/>
    <property type="project" value="InterPro"/>
</dbReference>
<evidence type="ECO:0000313" key="8">
    <source>
        <dbReference type="Proteomes" id="UP000019146"/>
    </source>
</evidence>
<dbReference type="AlphaFoldDB" id="A0A0P0RGH3"/>
<proteinExistence type="inferred from homology"/>
<name>A0A0P0RGH3_9BURK</name>
<dbReference type="GeneID" id="69971600"/>
<evidence type="ECO:0000256" key="2">
    <source>
        <dbReference type="ARBA" id="ARBA00023015"/>
    </source>
</evidence>
<dbReference type="InterPro" id="IPR007627">
    <property type="entry name" value="RNA_pol_sigma70_r2"/>
</dbReference>
<dbReference type="NCBIfam" id="NF009180">
    <property type="entry name" value="PRK12528.1"/>
    <property type="match status" value="1"/>
</dbReference>
<dbReference type="NCBIfam" id="TIGR02937">
    <property type="entry name" value="sigma70-ECF"/>
    <property type="match status" value="1"/>
</dbReference>
<evidence type="ECO:0000259" key="5">
    <source>
        <dbReference type="Pfam" id="PF04542"/>
    </source>
</evidence>
<sequence>MPADNLSLRLEVEDLYVAHHGWLHTWLRRKLGCAHRAADLAHDTFMRLLARDEPLELREPRAFLTTVAQRVLANHWRREQIERAYLEALASVPEPLAPSPEERAVLLETLCEIDALLDGLPVAVKRAFLMAQLDGATQTEIAATLRVSLATMKRYLLKAAGQCFFAMKLE</sequence>
<dbReference type="RefSeq" id="WP_035999596.1">
    <property type="nucleotide sequence ID" value="NZ_CP012747.1"/>
</dbReference>
<gene>
    <name evidence="7" type="ORF">K788_0001067</name>
</gene>
<dbReference type="InterPro" id="IPR036388">
    <property type="entry name" value="WH-like_DNA-bd_sf"/>
</dbReference>
<dbReference type="InterPro" id="IPR014284">
    <property type="entry name" value="RNA_pol_sigma-70_dom"/>
</dbReference>